<accession>A0ABV6DII7</accession>
<gene>
    <name evidence="13" type="ORF">ACFFK0_08075</name>
</gene>
<dbReference type="Pfam" id="PF00483">
    <property type="entry name" value="NTP_transferase"/>
    <property type="match status" value="1"/>
</dbReference>
<dbReference type="InterPro" id="IPR029044">
    <property type="entry name" value="Nucleotide-diphossugar_trans"/>
</dbReference>
<comment type="similarity">
    <text evidence="2">Belongs to the glucose-1-phosphate thymidylyltransferase family.</text>
</comment>
<evidence type="ECO:0000256" key="7">
    <source>
        <dbReference type="ARBA" id="ARBA00022723"/>
    </source>
</evidence>
<dbReference type="Gene3D" id="3.90.550.10">
    <property type="entry name" value="Spore Coat Polysaccharide Biosynthesis Protein SpsA, Chain A"/>
    <property type="match status" value="1"/>
</dbReference>
<evidence type="ECO:0000256" key="3">
    <source>
        <dbReference type="ARBA" id="ARBA00012461"/>
    </source>
</evidence>
<comment type="caution">
    <text evidence="13">The sequence shown here is derived from an EMBL/GenBank/DDBJ whole genome shotgun (WGS) entry which is preliminary data.</text>
</comment>
<evidence type="ECO:0000256" key="10">
    <source>
        <dbReference type="ARBA" id="ARBA00032598"/>
    </source>
</evidence>
<protein>
    <recommendedName>
        <fullName evidence="4">Glucose-1-phosphate thymidylyltransferase</fullName>
        <ecNumber evidence="3">2.7.7.24</ecNumber>
    </recommendedName>
    <alternativeName>
        <fullName evidence="10">dTDP-glucose pyrophosphorylase</fullName>
    </alternativeName>
    <alternativeName>
        <fullName evidence="9">dTDP-glucose synthase</fullName>
    </alternativeName>
</protein>
<evidence type="ECO:0000256" key="9">
    <source>
        <dbReference type="ARBA" id="ARBA00032492"/>
    </source>
</evidence>
<dbReference type="RefSeq" id="WP_377469577.1">
    <property type="nucleotide sequence ID" value="NZ_JBHLWN010000030.1"/>
</dbReference>
<keyword evidence="6" id="KW-0548">Nucleotidyltransferase</keyword>
<organism evidence="13 14">
    <name type="scientific">Paenibacillus chartarius</name>
    <dbReference type="NCBI Taxonomy" id="747481"/>
    <lineage>
        <taxon>Bacteria</taxon>
        <taxon>Bacillati</taxon>
        <taxon>Bacillota</taxon>
        <taxon>Bacilli</taxon>
        <taxon>Bacillales</taxon>
        <taxon>Paenibacillaceae</taxon>
        <taxon>Paenibacillus</taxon>
    </lineage>
</organism>
<comment type="catalytic activity">
    <reaction evidence="11">
        <text>dTTP + alpha-D-glucose 1-phosphate + H(+) = dTDP-alpha-D-glucose + diphosphate</text>
        <dbReference type="Rhea" id="RHEA:15225"/>
        <dbReference type="ChEBI" id="CHEBI:15378"/>
        <dbReference type="ChEBI" id="CHEBI:33019"/>
        <dbReference type="ChEBI" id="CHEBI:37568"/>
        <dbReference type="ChEBI" id="CHEBI:57477"/>
        <dbReference type="ChEBI" id="CHEBI:58601"/>
        <dbReference type="EC" id="2.7.7.24"/>
    </reaction>
</comment>
<dbReference type="InterPro" id="IPR005835">
    <property type="entry name" value="NTP_transferase_dom"/>
</dbReference>
<dbReference type="PANTHER" id="PTHR43532:SF1">
    <property type="entry name" value="GLUCOSE-1-PHOSPHATE THYMIDYLYLTRANSFERASE 1"/>
    <property type="match status" value="1"/>
</dbReference>
<evidence type="ECO:0000256" key="11">
    <source>
        <dbReference type="ARBA" id="ARBA00049336"/>
    </source>
</evidence>
<evidence type="ECO:0000259" key="12">
    <source>
        <dbReference type="Pfam" id="PF00483"/>
    </source>
</evidence>
<keyword evidence="7" id="KW-0479">Metal-binding</keyword>
<dbReference type="EMBL" id="JBHLWN010000030">
    <property type="protein sequence ID" value="MFC0212417.1"/>
    <property type="molecule type" value="Genomic_DNA"/>
</dbReference>
<evidence type="ECO:0000256" key="5">
    <source>
        <dbReference type="ARBA" id="ARBA00022679"/>
    </source>
</evidence>
<sequence>MKGVILAGGKGTRLAPMTSIMNKHLLPIGKYPMIHYGIERLAEAGVKDILLLISKQSAGLYCDYVGSGDQFGVRITFRVQEDADGIAGALGLAEGFVQPQDKFVLLLGDNLFDDSLGAYLAAFARQEKGAKVLLKQVDDPRRFGVPELEGDKIKLIEEKPSKPKSSYCVTGIYMYDGTVFEKIRSIRPSRRGELEITDVNNLYAAEGSLTYEILQGWWTDAGTFASLLDASNYLQGKERNGR</sequence>
<dbReference type="SUPFAM" id="SSF53448">
    <property type="entry name" value="Nucleotide-diphospho-sugar transferases"/>
    <property type="match status" value="1"/>
</dbReference>
<evidence type="ECO:0000256" key="1">
    <source>
        <dbReference type="ARBA" id="ARBA00001946"/>
    </source>
</evidence>
<comment type="cofactor">
    <cofactor evidence="1">
        <name>Mg(2+)</name>
        <dbReference type="ChEBI" id="CHEBI:18420"/>
    </cofactor>
</comment>
<name>A0ABV6DII7_9BACL</name>
<evidence type="ECO:0000313" key="13">
    <source>
        <dbReference type="EMBL" id="MFC0212417.1"/>
    </source>
</evidence>
<evidence type="ECO:0000256" key="8">
    <source>
        <dbReference type="ARBA" id="ARBA00022842"/>
    </source>
</evidence>
<keyword evidence="8" id="KW-0460">Magnesium</keyword>
<evidence type="ECO:0000313" key="14">
    <source>
        <dbReference type="Proteomes" id="UP001589776"/>
    </source>
</evidence>
<evidence type="ECO:0000256" key="2">
    <source>
        <dbReference type="ARBA" id="ARBA00010480"/>
    </source>
</evidence>
<dbReference type="PANTHER" id="PTHR43532">
    <property type="entry name" value="GLUCOSE-1-PHOSPHATE THYMIDYLYLTRANSFERASE"/>
    <property type="match status" value="1"/>
</dbReference>
<dbReference type="EC" id="2.7.7.24" evidence="3"/>
<reference evidence="13 14" key="1">
    <citation type="submission" date="2024-09" db="EMBL/GenBank/DDBJ databases">
        <authorList>
            <person name="Sun Q."/>
            <person name="Mori K."/>
        </authorList>
    </citation>
    <scope>NUCLEOTIDE SEQUENCE [LARGE SCALE GENOMIC DNA]</scope>
    <source>
        <strain evidence="13 14">CCM 7759</strain>
    </source>
</reference>
<dbReference type="InterPro" id="IPR005907">
    <property type="entry name" value="G1P_thy_trans_s"/>
</dbReference>
<keyword evidence="14" id="KW-1185">Reference proteome</keyword>
<proteinExistence type="inferred from homology"/>
<evidence type="ECO:0000256" key="6">
    <source>
        <dbReference type="ARBA" id="ARBA00022695"/>
    </source>
</evidence>
<keyword evidence="5" id="KW-0808">Transferase</keyword>
<feature type="domain" description="Nucleotidyl transferase" evidence="12">
    <location>
        <begin position="2"/>
        <end position="234"/>
    </location>
</feature>
<evidence type="ECO:0000256" key="4">
    <source>
        <dbReference type="ARBA" id="ARBA00017654"/>
    </source>
</evidence>
<dbReference type="Proteomes" id="UP001589776">
    <property type="component" value="Unassembled WGS sequence"/>
</dbReference>